<comment type="caution">
    <text evidence="1">The sequence shown here is derived from an EMBL/GenBank/DDBJ whole genome shotgun (WGS) entry which is preliminary data.</text>
</comment>
<organism evidence="1 2">
    <name type="scientific">Zunongwangia atlantica 22II14-10F7</name>
    <dbReference type="NCBI Taxonomy" id="1185767"/>
    <lineage>
        <taxon>Bacteria</taxon>
        <taxon>Pseudomonadati</taxon>
        <taxon>Bacteroidota</taxon>
        <taxon>Flavobacteriia</taxon>
        <taxon>Flavobacteriales</taxon>
        <taxon>Flavobacteriaceae</taxon>
        <taxon>Zunongwangia</taxon>
    </lineage>
</organism>
<dbReference type="InterPro" id="IPR005901">
    <property type="entry name" value="GLPGLI"/>
</dbReference>
<dbReference type="Pfam" id="PF22252">
    <property type="entry name" value="PNGase_F-II_N"/>
    <property type="match status" value="1"/>
</dbReference>
<dbReference type="EMBL" id="ARYN01000036">
    <property type="protein sequence ID" value="ORL43576.1"/>
    <property type="molecule type" value="Genomic_DNA"/>
</dbReference>
<dbReference type="STRING" id="1185767.IIF7_20131"/>
<evidence type="ECO:0000313" key="2">
    <source>
        <dbReference type="Proteomes" id="UP000192746"/>
    </source>
</evidence>
<dbReference type="Proteomes" id="UP000192746">
    <property type="component" value="Unassembled WGS sequence"/>
</dbReference>
<evidence type="ECO:0008006" key="3">
    <source>
        <dbReference type="Google" id="ProtNLM"/>
    </source>
</evidence>
<sequence length="231" mass="26499">MFCVNLFSQNIEITYKASVKHIDTIQNEKNSQIIKRITNGVNRILPSIEFVVVSDNEYYNVKYQQMMISDYENESYLNLAVTIALDGNFIIGDLESSKSYYESGQTNKIKKVRMDNITWSLSKETKTILGYVCYKALAETIDLNEDNKLNPPRVAWFAPDLNFRGGPTAYANLPGIILEMETPKTIFKAISVKNKKKVDLKRPNYNQENVLSHKELEQYFIDNSPISGSRN</sequence>
<keyword evidence="2" id="KW-1185">Reference proteome</keyword>
<reference evidence="1 2" key="1">
    <citation type="submission" date="2013-04" db="EMBL/GenBank/DDBJ databases">
        <title>Zunongwangia sp. 22II14-10F7 Genome Sequencing.</title>
        <authorList>
            <person name="Lai Q."/>
            <person name="Shao Z."/>
        </authorList>
    </citation>
    <scope>NUCLEOTIDE SEQUENCE [LARGE SCALE GENOMIC DNA]</scope>
    <source>
        <strain evidence="1 2">22II14-10F7</strain>
    </source>
</reference>
<evidence type="ECO:0000313" key="1">
    <source>
        <dbReference type="EMBL" id="ORL43576.1"/>
    </source>
</evidence>
<protein>
    <recommendedName>
        <fullName evidence="3">GLPGLI family protein</fullName>
    </recommendedName>
</protein>
<proteinExistence type="predicted"/>
<dbReference type="AlphaFoldDB" id="A0A1Y1SXT0"/>
<dbReference type="NCBIfam" id="TIGR01200">
    <property type="entry name" value="GLPGLI"/>
    <property type="match status" value="1"/>
</dbReference>
<accession>A0A1Y1SXT0</accession>
<gene>
    <name evidence="1" type="ORF">IIF7_20131</name>
</gene>
<name>A0A1Y1SXT0_9FLAO</name>